<reference evidence="1 2" key="1">
    <citation type="submission" date="2019-01" db="EMBL/GenBank/DDBJ databases">
        <title>Genome sequence of the Antarctic species Gelidibacter gilvus ACAM 158(T).</title>
        <authorList>
            <person name="Bowman J.P."/>
        </authorList>
    </citation>
    <scope>NUCLEOTIDE SEQUENCE [LARGE SCALE GENOMIC DNA]</scope>
    <source>
        <strain evidence="1 2">IC158</strain>
    </source>
</reference>
<dbReference type="AlphaFoldDB" id="A0A4Q0XEF6"/>
<proteinExistence type="predicted"/>
<dbReference type="Proteomes" id="UP000289792">
    <property type="component" value="Unassembled WGS sequence"/>
</dbReference>
<keyword evidence="2" id="KW-1185">Reference proteome</keyword>
<dbReference type="RefSeq" id="WP_129018140.1">
    <property type="nucleotide sequence ID" value="NZ_SDDZ01000009.1"/>
</dbReference>
<evidence type="ECO:0000313" key="1">
    <source>
        <dbReference type="EMBL" id="RXJ45938.1"/>
    </source>
</evidence>
<dbReference type="OrthoDB" id="1449138at2"/>
<name>A0A4Q0XEF6_9FLAO</name>
<protein>
    <submittedName>
        <fullName evidence="1">Uncharacterized protein</fullName>
    </submittedName>
</protein>
<comment type="caution">
    <text evidence="1">The sequence shown here is derived from an EMBL/GenBank/DDBJ whole genome shotgun (WGS) entry which is preliminary data.</text>
</comment>
<evidence type="ECO:0000313" key="2">
    <source>
        <dbReference type="Proteomes" id="UP000289792"/>
    </source>
</evidence>
<organism evidence="1 2">
    <name type="scientific">Gelidibacter gilvus</name>
    <dbReference type="NCBI Taxonomy" id="59602"/>
    <lineage>
        <taxon>Bacteria</taxon>
        <taxon>Pseudomonadati</taxon>
        <taxon>Bacteroidota</taxon>
        <taxon>Flavobacteriia</taxon>
        <taxon>Flavobacteriales</taxon>
        <taxon>Flavobacteriaceae</taxon>
        <taxon>Gelidibacter</taxon>
    </lineage>
</organism>
<sequence>MRCLRQHIIFKGLTLILVLTFLLPSVVKFMHVYENHQHEVCYGESDTHFHTLDVDCEFYKFKINTPFTIPENIAALKVYPEVNIFNTKEYSFLSEYQSLHFTRRGPPMINLI</sequence>
<gene>
    <name evidence="1" type="ORF">ESZ48_14060</name>
</gene>
<dbReference type="EMBL" id="SDDZ01000009">
    <property type="protein sequence ID" value="RXJ45938.1"/>
    <property type="molecule type" value="Genomic_DNA"/>
</dbReference>
<accession>A0A4Q0XEF6</accession>